<dbReference type="InterPro" id="IPR001242">
    <property type="entry name" value="Condensation_dom"/>
</dbReference>
<dbReference type="EMBL" id="JAPTNE010000009">
    <property type="protein sequence ID" value="MCZ0806955.1"/>
    <property type="molecule type" value="Genomic_DNA"/>
</dbReference>
<dbReference type="GO" id="GO:0005829">
    <property type="term" value="C:cytosol"/>
    <property type="evidence" value="ECO:0007669"/>
    <property type="project" value="TreeGrafter"/>
</dbReference>
<protein>
    <submittedName>
        <fullName evidence="3">Condensation domain-containing protein</fullName>
    </submittedName>
</protein>
<evidence type="ECO:0000313" key="3">
    <source>
        <dbReference type="EMBL" id="MCZ0806955.1"/>
    </source>
</evidence>
<accession>A0AAP3GBG2</accession>
<dbReference type="SUPFAM" id="SSF52777">
    <property type="entry name" value="CoA-dependent acyltransferases"/>
    <property type="match status" value="2"/>
</dbReference>
<dbReference type="AlphaFoldDB" id="A0AAP3GBG2"/>
<dbReference type="PANTHER" id="PTHR45527">
    <property type="entry name" value="NONRIBOSOMAL PEPTIDE SYNTHETASE"/>
    <property type="match status" value="1"/>
</dbReference>
<name>A0AAP3GBG2_BRELA</name>
<dbReference type="GO" id="GO:0043041">
    <property type="term" value="P:amino acid activation for nonribosomal peptide biosynthetic process"/>
    <property type="evidence" value="ECO:0007669"/>
    <property type="project" value="TreeGrafter"/>
</dbReference>
<dbReference type="CDD" id="cd19531">
    <property type="entry name" value="LCL_NRPS-like"/>
    <property type="match status" value="1"/>
</dbReference>
<dbReference type="PANTHER" id="PTHR45527:SF1">
    <property type="entry name" value="FATTY ACID SYNTHASE"/>
    <property type="match status" value="1"/>
</dbReference>
<proteinExistence type="predicted"/>
<evidence type="ECO:0000256" key="1">
    <source>
        <dbReference type="ARBA" id="ARBA00022737"/>
    </source>
</evidence>
<dbReference type="Pfam" id="PF00668">
    <property type="entry name" value="Condensation"/>
    <property type="match status" value="1"/>
</dbReference>
<dbReference type="GO" id="GO:0008610">
    <property type="term" value="P:lipid biosynthetic process"/>
    <property type="evidence" value="ECO:0007669"/>
    <property type="project" value="UniProtKB-ARBA"/>
</dbReference>
<dbReference type="InterPro" id="IPR023213">
    <property type="entry name" value="CAT-like_dom_sf"/>
</dbReference>
<keyword evidence="1" id="KW-0677">Repeat</keyword>
<dbReference type="Proteomes" id="UP001077662">
    <property type="component" value="Unassembled WGS sequence"/>
</dbReference>
<dbReference type="GO" id="GO:0003824">
    <property type="term" value="F:catalytic activity"/>
    <property type="evidence" value="ECO:0007669"/>
    <property type="project" value="InterPro"/>
</dbReference>
<evidence type="ECO:0000259" key="2">
    <source>
        <dbReference type="Pfam" id="PF00668"/>
    </source>
</evidence>
<organism evidence="3 4">
    <name type="scientific">Brevibacillus laterosporus</name>
    <name type="common">Bacillus laterosporus</name>
    <dbReference type="NCBI Taxonomy" id="1465"/>
    <lineage>
        <taxon>Bacteria</taxon>
        <taxon>Bacillati</taxon>
        <taxon>Bacillota</taxon>
        <taxon>Bacilli</taxon>
        <taxon>Bacillales</taxon>
        <taxon>Paenibacillaceae</taxon>
        <taxon>Brevibacillus</taxon>
    </lineage>
</organism>
<comment type="caution">
    <text evidence="3">The sequence shown here is derived from an EMBL/GenBank/DDBJ whole genome shotgun (WGS) entry which is preliminary data.</text>
</comment>
<dbReference type="GO" id="GO:0031177">
    <property type="term" value="F:phosphopantetheine binding"/>
    <property type="evidence" value="ECO:0007669"/>
    <property type="project" value="TreeGrafter"/>
</dbReference>
<sequence>MADRIANTEKHAYISIPLAEEKDYYPVSSAQKRLYILSHVEGGEISYNMPGVMTIEGQLDWMKLETAFRQLIDRHETLRTGFEMVDGEVVQRISKDVEFTVEKIQAREEEVDAHINGFVRKFDLQHAPLIRVGLIEIEPDRHILLYDMHHIISDGVSMNILMQEVTELYEGKELSPLRLQYKDYAVWQQQRAKSELYEQQENYWFGEFFGPLPVLDLMIAYPRPAVRSFEGAEYEFVIDRALADQVNQLAENSGSTLYMLFMATYTILLSKYSGQEDIIVGTPVAGRLSAELEPLIGMFVNTLAIRNYPQKDKTFHGYLEEVKERTLQAFENQEYPLEELVERLNVKRDASRNPLFDTMFVMQNTENQEATIGSLSVTPYVQDHTVAKFDLTLSMSTEEGEIRGAFEYCTKLFNKNMIEQLANDFVRILSEVISTPNRKLGEFDLVENSASNHDLVESISFDF</sequence>
<dbReference type="Gene3D" id="3.30.559.10">
    <property type="entry name" value="Chloramphenicol acetyltransferase-like domain"/>
    <property type="match status" value="1"/>
</dbReference>
<feature type="domain" description="Condensation" evidence="2">
    <location>
        <begin position="22"/>
        <end position="448"/>
    </location>
</feature>
<gene>
    <name evidence="3" type="ORF">O0554_08460</name>
</gene>
<reference evidence="3" key="1">
    <citation type="submission" date="2022-09" db="EMBL/GenBank/DDBJ databases">
        <title>Genome analysis and characterization of larvicidal activity of Brevibacillus strains.</title>
        <authorList>
            <person name="Patrusheva E.V."/>
            <person name="Izotova A.O."/>
            <person name="Toshchakov S.V."/>
            <person name="Sineoky S.P."/>
        </authorList>
    </citation>
    <scope>NUCLEOTIDE SEQUENCE</scope>
    <source>
        <strain evidence="3">VKPM_B-13247</strain>
    </source>
</reference>
<evidence type="ECO:0000313" key="4">
    <source>
        <dbReference type="Proteomes" id="UP001077662"/>
    </source>
</evidence>
<dbReference type="GO" id="GO:0044550">
    <property type="term" value="P:secondary metabolite biosynthetic process"/>
    <property type="evidence" value="ECO:0007669"/>
    <property type="project" value="TreeGrafter"/>
</dbReference>
<dbReference type="Gene3D" id="3.30.559.30">
    <property type="entry name" value="Nonribosomal peptide synthetase, condensation domain"/>
    <property type="match status" value="1"/>
</dbReference>